<dbReference type="PANTHER" id="PTHR36117">
    <property type="entry name" value="4-HYDROXYPHENYLACETATE 3-MONOOXYGENASE-RELATED"/>
    <property type="match status" value="1"/>
</dbReference>
<gene>
    <name evidence="6" type="ORF">S01H1_17989</name>
</gene>
<dbReference type="Gene3D" id="1.20.140.10">
    <property type="entry name" value="Butyryl-CoA Dehydrogenase, subunit A, domain 3"/>
    <property type="match status" value="1"/>
</dbReference>
<dbReference type="InterPro" id="IPR024719">
    <property type="entry name" value="HpaB/PvcC/4-BUDH_C"/>
</dbReference>
<comment type="caution">
    <text evidence="6">The sequence shown here is derived from an EMBL/GenBank/DDBJ whole genome shotgun (WGS) entry which is preliminary data.</text>
</comment>
<feature type="non-terminal residue" evidence="6">
    <location>
        <position position="1"/>
    </location>
</feature>
<feature type="domain" description="HpaB/PvcC/4-BUDH C-terminal" evidence="4">
    <location>
        <begin position="158"/>
        <end position="336"/>
    </location>
</feature>
<dbReference type="EMBL" id="BARS01009578">
    <property type="protein sequence ID" value="GAF76643.1"/>
    <property type="molecule type" value="Genomic_DNA"/>
</dbReference>
<keyword evidence="2" id="KW-0274">FAD</keyword>
<dbReference type="Pfam" id="PF11794">
    <property type="entry name" value="HpaB_N"/>
    <property type="match status" value="1"/>
</dbReference>
<accession>X0S6G0</accession>
<dbReference type="InterPro" id="IPR036250">
    <property type="entry name" value="AcylCo_DH-like_C"/>
</dbReference>
<proteinExistence type="predicted"/>
<protein>
    <recommendedName>
        <fullName evidence="7">HpaB/PvcC/4-BUDH C-terminal domain-containing protein</fullName>
    </recommendedName>
</protein>
<dbReference type="AlphaFoldDB" id="X0S6G0"/>
<evidence type="ECO:0000259" key="5">
    <source>
        <dbReference type="Pfam" id="PF11794"/>
    </source>
</evidence>
<evidence type="ECO:0000313" key="6">
    <source>
        <dbReference type="EMBL" id="GAF76643.1"/>
    </source>
</evidence>
<organism evidence="6">
    <name type="scientific">marine sediment metagenome</name>
    <dbReference type="NCBI Taxonomy" id="412755"/>
    <lineage>
        <taxon>unclassified sequences</taxon>
        <taxon>metagenomes</taxon>
        <taxon>ecological metagenomes</taxon>
    </lineage>
</organism>
<keyword evidence="3" id="KW-0560">Oxidoreductase</keyword>
<name>X0S6G0_9ZZZZ</name>
<dbReference type="SUPFAM" id="SSF47203">
    <property type="entry name" value="Acyl-CoA dehydrogenase C-terminal domain-like"/>
    <property type="match status" value="1"/>
</dbReference>
<dbReference type="InterPro" id="IPR009100">
    <property type="entry name" value="AcylCoA_DH/oxidase_NM_dom_sf"/>
</dbReference>
<dbReference type="PANTHER" id="PTHR36117:SF3">
    <property type="entry name" value="4-HYDROXYPHENYLACETATE 3-MONOOXYGENASE-RELATED"/>
    <property type="match status" value="1"/>
</dbReference>
<feature type="non-terminal residue" evidence="6">
    <location>
        <position position="338"/>
    </location>
</feature>
<keyword evidence="1" id="KW-0285">Flavoprotein</keyword>
<evidence type="ECO:0000259" key="4">
    <source>
        <dbReference type="Pfam" id="PF03241"/>
    </source>
</evidence>
<feature type="domain" description="HpaB/PvcC/4-BUDH N-terminal" evidence="5">
    <location>
        <begin position="1"/>
        <end position="149"/>
    </location>
</feature>
<reference evidence="6" key="1">
    <citation type="journal article" date="2014" name="Front. Microbiol.">
        <title>High frequency of phylogenetically diverse reductive dehalogenase-homologous genes in deep subseafloor sedimentary metagenomes.</title>
        <authorList>
            <person name="Kawai M."/>
            <person name="Futagami T."/>
            <person name="Toyoda A."/>
            <person name="Takaki Y."/>
            <person name="Nishi S."/>
            <person name="Hori S."/>
            <person name="Arai W."/>
            <person name="Tsubouchi T."/>
            <person name="Morono Y."/>
            <person name="Uchiyama I."/>
            <person name="Ito T."/>
            <person name="Fujiyama A."/>
            <person name="Inagaki F."/>
            <person name="Takami H."/>
        </authorList>
    </citation>
    <scope>NUCLEOTIDE SEQUENCE</scope>
    <source>
        <strain evidence="6">Expedition CK06-06</strain>
    </source>
</reference>
<dbReference type="Pfam" id="PF03241">
    <property type="entry name" value="HpaB"/>
    <property type="match status" value="1"/>
</dbReference>
<dbReference type="InterPro" id="IPR004925">
    <property type="entry name" value="HpaB/PvcC/4-BUDH"/>
</dbReference>
<evidence type="ECO:0000256" key="1">
    <source>
        <dbReference type="ARBA" id="ARBA00022630"/>
    </source>
</evidence>
<evidence type="ECO:0008006" key="7">
    <source>
        <dbReference type="Google" id="ProtNLM"/>
    </source>
</evidence>
<dbReference type="GO" id="GO:0016627">
    <property type="term" value="F:oxidoreductase activity, acting on the CH-CH group of donors"/>
    <property type="evidence" value="ECO:0007669"/>
    <property type="project" value="InterPro"/>
</dbReference>
<dbReference type="Gene3D" id="2.40.110.10">
    <property type="entry name" value="Butyryl-CoA Dehydrogenase, subunit A, domain 2"/>
    <property type="match status" value="1"/>
</dbReference>
<sequence>ERVESYRRYIQKTDIGVTGAQTDVKGNRSLHPSAQEQHKDFYLRVVDKRDDGIIVRGAKYHISMTAVADEAIVIPCRTHLEADKDYAVCFATPLNAKGITIICTEPEMRGGVSEENTWDFPLSSQIGVGDTEAMIVFDDVFVPWERVFMCGEWQFSRDIAYLFGTFHRLFACCRVLPMLETLTGVSALMAEYNGLENYSHIQTKMSMLIQVTEACRVLGKSACLYPQEEPGTDFVVPNLMYTNIAKYMYASNWHELSKIAQDICGGIAADPITFRDWNNPEERPYLEKYLGGKNGIQTEDRLRAIRLLHDITSGRMVTEQIQAEGSLAAQERMLFFTA</sequence>
<evidence type="ECO:0000256" key="3">
    <source>
        <dbReference type="ARBA" id="ARBA00023002"/>
    </source>
</evidence>
<dbReference type="InterPro" id="IPR024674">
    <property type="entry name" value="HpaB/PvcC/4-BUDH_N"/>
</dbReference>
<dbReference type="SUPFAM" id="SSF56645">
    <property type="entry name" value="Acyl-CoA dehydrogenase NM domain-like"/>
    <property type="match status" value="1"/>
</dbReference>
<dbReference type="InterPro" id="IPR046373">
    <property type="entry name" value="Acyl-CoA_Oxase/DH_mid-dom_sf"/>
</dbReference>
<evidence type="ECO:0000256" key="2">
    <source>
        <dbReference type="ARBA" id="ARBA00022827"/>
    </source>
</evidence>